<dbReference type="PANTHER" id="PTHR12790">
    <property type="entry name" value="TRANSCRIPTION INITIATION FACTOR IA RRN3"/>
    <property type="match status" value="1"/>
</dbReference>
<dbReference type="Pfam" id="PF05327">
    <property type="entry name" value="RRN3"/>
    <property type="match status" value="1"/>
</dbReference>
<protein>
    <submittedName>
        <fullName evidence="3">RNA polymerase I-specific transcription initiation factor RRN3</fullName>
    </submittedName>
</protein>
<gene>
    <name evidence="3" type="primary">LOC113396325</name>
</gene>
<name>A0A8B8I1Q0_VANTA</name>
<sequence>MAVATQKNVASLIRKTLDRQAAVARTKFSFKKNQIERILLSYIRDDNSGPYNELINILRDYPLNDDNFRILFEDCLSCVVLLGRDLKTFVDALYCVEWANRDESLVEIYSRFVLSLVTAHTYHCPRLMASLVKLFKADGENWDEKPSQEMVSRWSNIHMIIAQIVAVVPMTSDLLMQTVIAQFPYYKVGCFANRAYIHNLIWISKYIPSLVEQIMTAIINKMVDMDANVDREKNKVQDTMFEMEVDEKDNISTTLDYCMLEMLNWLEDERNSVLPIMCNVFERIVLPTYGIKHVQFLLLYTISINQQCADRVFKNLWIVAAGLHGLGPGALATRRTAASHLAGLLARCVRVQNSRLIHYLKIMAEWCHSYITATQESTVADNTKVHGAFHAICHAIFYLVAFKNHYLFMSKESVNFVESLNLPRLVTCTLNPLRTCPPQVTRAFSSVTRSHQVVYCQAIIEKNSRLTLQNTVKKYDEWFPYDPYTLPVSGKIIWPLCMEYKDVFKDGDDETQYTSFKRKMEAEDDDYLIPSPSQKLASSLSNCISPGFKTSESIMM</sequence>
<reference evidence="3" key="1">
    <citation type="submission" date="2025-08" db="UniProtKB">
        <authorList>
            <consortium name="RefSeq"/>
        </authorList>
    </citation>
    <scope>IDENTIFICATION</scope>
    <source>
        <tissue evidence="3">Whole body</tissue>
    </source>
</reference>
<dbReference type="GO" id="GO:0001181">
    <property type="term" value="F:RNA polymerase I general transcription initiation factor activity"/>
    <property type="evidence" value="ECO:0007669"/>
    <property type="project" value="InterPro"/>
</dbReference>
<dbReference type="GO" id="GO:0005634">
    <property type="term" value="C:nucleus"/>
    <property type="evidence" value="ECO:0007669"/>
    <property type="project" value="TreeGrafter"/>
</dbReference>
<dbReference type="InterPro" id="IPR007991">
    <property type="entry name" value="RNA_pol_I_trans_ini_fac_RRN3"/>
</dbReference>
<evidence type="ECO:0000313" key="2">
    <source>
        <dbReference type="Proteomes" id="UP001652626"/>
    </source>
</evidence>
<dbReference type="OMA" id="FKHFYAA"/>
<evidence type="ECO:0000256" key="1">
    <source>
        <dbReference type="ARBA" id="ARBA00010098"/>
    </source>
</evidence>
<dbReference type="GeneID" id="113396325"/>
<dbReference type="PANTHER" id="PTHR12790:SF0">
    <property type="entry name" value="RNA POLYMERASE I-SPECIFIC TRANSCRIPTION INITIATION FACTOR RRN3-RELATED"/>
    <property type="match status" value="1"/>
</dbReference>
<keyword evidence="3" id="KW-0648">Protein biosynthesis</keyword>
<dbReference type="RefSeq" id="XP_026490016.2">
    <property type="nucleotide sequence ID" value="XM_026634231.2"/>
</dbReference>
<comment type="similarity">
    <text evidence="1">Belongs to the RRN3 family.</text>
</comment>
<proteinExistence type="inferred from homology"/>
<dbReference type="GO" id="GO:0006361">
    <property type="term" value="P:transcription initiation at RNA polymerase I promoter"/>
    <property type="evidence" value="ECO:0007669"/>
    <property type="project" value="InterPro"/>
</dbReference>
<keyword evidence="2" id="KW-1185">Reference proteome</keyword>
<dbReference type="AlphaFoldDB" id="A0A8B8I1Q0"/>
<organism evidence="2 3">
    <name type="scientific">Vanessa tameamea</name>
    <name type="common">Kamehameha butterfly</name>
    <dbReference type="NCBI Taxonomy" id="334116"/>
    <lineage>
        <taxon>Eukaryota</taxon>
        <taxon>Metazoa</taxon>
        <taxon>Ecdysozoa</taxon>
        <taxon>Arthropoda</taxon>
        <taxon>Hexapoda</taxon>
        <taxon>Insecta</taxon>
        <taxon>Pterygota</taxon>
        <taxon>Neoptera</taxon>
        <taxon>Endopterygota</taxon>
        <taxon>Lepidoptera</taxon>
        <taxon>Glossata</taxon>
        <taxon>Ditrysia</taxon>
        <taxon>Papilionoidea</taxon>
        <taxon>Nymphalidae</taxon>
        <taxon>Nymphalinae</taxon>
        <taxon>Vanessa</taxon>
    </lineage>
</organism>
<dbReference type="GO" id="GO:0001042">
    <property type="term" value="F:RNA polymerase I core binding"/>
    <property type="evidence" value="ECO:0007669"/>
    <property type="project" value="TreeGrafter"/>
</dbReference>
<accession>A0A8B8I1Q0</accession>
<dbReference type="GO" id="GO:0003743">
    <property type="term" value="F:translation initiation factor activity"/>
    <property type="evidence" value="ECO:0007669"/>
    <property type="project" value="UniProtKB-KW"/>
</dbReference>
<keyword evidence="3" id="KW-0396">Initiation factor</keyword>
<dbReference type="OrthoDB" id="26970at2759"/>
<evidence type="ECO:0000313" key="3">
    <source>
        <dbReference type="RefSeq" id="XP_026490016.2"/>
    </source>
</evidence>
<dbReference type="Proteomes" id="UP001652626">
    <property type="component" value="Chromosome 8"/>
</dbReference>